<evidence type="ECO:0008006" key="4">
    <source>
        <dbReference type="Google" id="ProtNLM"/>
    </source>
</evidence>
<feature type="chain" id="PRO_5039532348" description="Flp pilus-assembly TadG-like N-terminal domain-containing protein" evidence="1">
    <location>
        <begin position="20"/>
        <end position="183"/>
    </location>
</feature>
<proteinExistence type="predicted"/>
<gene>
    <name evidence="2" type="ORF">IF129_18585</name>
</gene>
<keyword evidence="1" id="KW-0732">Signal</keyword>
<evidence type="ECO:0000313" key="2">
    <source>
        <dbReference type="EMBL" id="MBD3933552.1"/>
    </source>
</evidence>
<protein>
    <recommendedName>
        <fullName evidence="4">Flp pilus-assembly TadG-like N-terminal domain-containing protein</fullName>
    </recommendedName>
</protein>
<dbReference type="RefSeq" id="WP_191210850.1">
    <property type="nucleotide sequence ID" value="NZ_BAABKL010000033.1"/>
</dbReference>
<dbReference type="Proteomes" id="UP000632289">
    <property type="component" value="Unassembled WGS sequence"/>
</dbReference>
<organism evidence="2 3">
    <name type="scientific">Streptomyces chumphonensis</name>
    <dbReference type="NCBI Taxonomy" id="1214925"/>
    <lineage>
        <taxon>Bacteria</taxon>
        <taxon>Bacillati</taxon>
        <taxon>Actinomycetota</taxon>
        <taxon>Actinomycetes</taxon>
        <taxon>Kitasatosporales</taxon>
        <taxon>Streptomycetaceae</taxon>
        <taxon>Streptomyces</taxon>
    </lineage>
</organism>
<reference evidence="2" key="1">
    <citation type="submission" date="2020-09" db="EMBL/GenBank/DDBJ databases">
        <title>Secondary metabolite and genome analysis of marine Streptomyces chumphonensis KK1-2T.</title>
        <authorList>
            <person name="Phongsopitanun W."/>
            <person name="Kanchanasin P."/>
            <person name="Pittayakhajonwut P."/>
            <person name="Suwanborirux K."/>
            <person name="Tanasupawat S."/>
        </authorList>
    </citation>
    <scope>NUCLEOTIDE SEQUENCE</scope>
    <source>
        <strain evidence="2">KK1-2</strain>
    </source>
</reference>
<evidence type="ECO:0000313" key="3">
    <source>
        <dbReference type="Proteomes" id="UP000632289"/>
    </source>
</evidence>
<keyword evidence="3" id="KW-1185">Reference proteome</keyword>
<evidence type="ECO:0000256" key="1">
    <source>
        <dbReference type="SAM" id="SignalP"/>
    </source>
</evidence>
<dbReference type="AlphaFoldDB" id="A0A927F2K2"/>
<name>A0A927F2K2_9ACTN</name>
<comment type="caution">
    <text evidence="2">The sequence shown here is derived from an EMBL/GenBank/DDBJ whole genome shotgun (WGS) entry which is preliminary data.</text>
</comment>
<feature type="signal peptide" evidence="1">
    <location>
        <begin position="1"/>
        <end position="19"/>
    </location>
</feature>
<dbReference type="EMBL" id="JACXYU010000010">
    <property type="protein sequence ID" value="MBD3933552.1"/>
    <property type="molecule type" value="Genomic_DNA"/>
</dbReference>
<sequence>MAGLLFLALAYFAFGQSAASRSEAQGSADAAALAVAYDIREQFADRLLEDSASPSEVEEALLGRSVLNGDPCRRAEYFAEENNAEALSCSILLSDEIQVEVGVKALESVGDTVVPGTSDRYATAAAKTAIEPLCALSPGSGGSNGEEEGRVKLVCEEGEFSYEPGEVRSLPGLDVLFSIRLVE</sequence>
<accession>A0A927F2K2</accession>